<dbReference type="PRINTS" id="PR00727">
    <property type="entry name" value="LEADERPTASE"/>
</dbReference>
<dbReference type="GO" id="GO:0009003">
    <property type="term" value="F:signal peptidase activity"/>
    <property type="evidence" value="ECO:0007669"/>
    <property type="project" value="UniProtKB-EC"/>
</dbReference>
<dbReference type="GO" id="GO:0004252">
    <property type="term" value="F:serine-type endopeptidase activity"/>
    <property type="evidence" value="ECO:0007669"/>
    <property type="project" value="InterPro"/>
</dbReference>
<reference evidence="12" key="1">
    <citation type="submission" date="2020-02" db="EMBL/GenBank/DDBJ databases">
        <authorList>
            <person name="Meier V. D."/>
        </authorList>
    </citation>
    <scope>NUCLEOTIDE SEQUENCE</scope>
    <source>
        <strain evidence="12">AVDCRST_MAG40</strain>
    </source>
</reference>
<evidence type="ECO:0000256" key="10">
    <source>
        <dbReference type="SAM" id="MobiDB-lite"/>
    </source>
</evidence>
<dbReference type="NCBIfam" id="TIGR02227">
    <property type="entry name" value="sigpep_I_bact"/>
    <property type="match status" value="1"/>
</dbReference>
<keyword evidence="8" id="KW-1133">Transmembrane helix</keyword>
<comment type="similarity">
    <text evidence="2 9">Belongs to the peptidase S26 family.</text>
</comment>
<keyword evidence="8" id="KW-0472">Membrane</keyword>
<feature type="active site" evidence="7">
    <location>
        <position position="64"/>
    </location>
</feature>
<evidence type="ECO:0000256" key="5">
    <source>
        <dbReference type="ARBA" id="ARBA00022670"/>
    </source>
</evidence>
<evidence type="ECO:0000256" key="1">
    <source>
        <dbReference type="ARBA" id="ARBA00000677"/>
    </source>
</evidence>
<accession>A0A6J4KI58</accession>
<sequence length="274" mass="30535">MATPAKPRSSSAVARARGKKAPAAPRARRSGGLWNTVKSYGTAVLFFLVVRAFLVEAFRIPSGSMIPTLLVGDWLFVNKLRYGPHVPLTGYSLPGYAEPQRGDVVVFKSPYQADEAARGADPTPTLVKRLVGVPGDTIYMRRGLLHINGVEQRQGYAAASQSDGQTGAPSSPDDRDPLFEWQQEYALRQSRFGPAPATPSHDNWGPLVVPERRFFMLGDARYYSKDGRYWGLVPRENVRGRPLFVYYSYNPEAGIPFVRAFTHIRWSRIGHVIR</sequence>
<dbReference type="CDD" id="cd06530">
    <property type="entry name" value="S26_SPase_I"/>
    <property type="match status" value="1"/>
</dbReference>
<gene>
    <name evidence="12" type="ORF">AVDCRST_MAG40-716</name>
</gene>
<dbReference type="EC" id="3.4.21.89" evidence="3 8"/>
<dbReference type="PANTHER" id="PTHR43390">
    <property type="entry name" value="SIGNAL PEPTIDASE I"/>
    <property type="match status" value="1"/>
</dbReference>
<comment type="catalytic activity">
    <reaction evidence="1 8">
        <text>Cleavage of hydrophobic, N-terminal signal or leader sequences from secreted and periplasmic proteins.</text>
        <dbReference type="EC" id="3.4.21.89"/>
    </reaction>
</comment>
<dbReference type="Gene3D" id="2.10.109.10">
    <property type="entry name" value="Umud Fragment, subunit A"/>
    <property type="match status" value="1"/>
</dbReference>
<protein>
    <recommendedName>
        <fullName evidence="4 8">Signal peptidase I</fullName>
        <ecNumber evidence="3 8">3.4.21.89</ecNumber>
    </recommendedName>
</protein>
<dbReference type="InterPro" id="IPR036286">
    <property type="entry name" value="LexA/Signal_pep-like_sf"/>
</dbReference>
<comment type="subcellular location">
    <subcellularLocation>
        <location evidence="9">Membrane</location>
        <topology evidence="9">Single-pass type II membrane protein</topology>
    </subcellularLocation>
</comment>
<feature type="transmembrane region" description="Helical" evidence="8">
    <location>
        <begin position="40"/>
        <end position="58"/>
    </location>
</feature>
<feature type="domain" description="Peptidase S26" evidence="11">
    <location>
        <begin position="34"/>
        <end position="247"/>
    </location>
</feature>
<dbReference type="InterPro" id="IPR019757">
    <property type="entry name" value="Pept_S26A_signal_pept_1_Lys-AS"/>
</dbReference>
<keyword evidence="8" id="KW-0812">Transmembrane</keyword>
<dbReference type="InterPro" id="IPR019756">
    <property type="entry name" value="Pept_S26A_signal_pept_1_Ser-AS"/>
</dbReference>
<evidence type="ECO:0000256" key="8">
    <source>
        <dbReference type="RuleBase" id="RU003993"/>
    </source>
</evidence>
<evidence type="ECO:0000256" key="3">
    <source>
        <dbReference type="ARBA" id="ARBA00013208"/>
    </source>
</evidence>
<dbReference type="EMBL" id="CADCTX010000206">
    <property type="protein sequence ID" value="CAA9306653.1"/>
    <property type="molecule type" value="Genomic_DNA"/>
</dbReference>
<dbReference type="GO" id="GO:0006465">
    <property type="term" value="P:signal peptide processing"/>
    <property type="evidence" value="ECO:0007669"/>
    <property type="project" value="InterPro"/>
</dbReference>
<dbReference type="InterPro" id="IPR019533">
    <property type="entry name" value="Peptidase_S26"/>
</dbReference>
<keyword evidence="6 8" id="KW-0378">Hydrolase</keyword>
<feature type="region of interest" description="Disordered" evidence="10">
    <location>
        <begin position="1"/>
        <end position="28"/>
    </location>
</feature>
<evidence type="ECO:0000256" key="9">
    <source>
        <dbReference type="RuleBase" id="RU362042"/>
    </source>
</evidence>
<keyword evidence="5 8" id="KW-0645">Protease</keyword>
<dbReference type="Pfam" id="PF10502">
    <property type="entry name" value="Peptidase_S26"/>
    <property type="match status" value="1"/>
</dbReference>
<evidence type="ECO:0000256" key="6">
    <source>
        <dbReference type="ARBA" id="ARBA00022801"/>
    </source>
</evidence>
<feature type="active site" evidence="7">
    <location>
        <position position="128"/>
    </location>
</feature>
<dbReference type="InterPro" id="IPR000223">
    <property type="entry name" value="Pept_S26A_signal_pept_1"/>
</dbReference>
<dbReference type="PROSITE" id="PS00501">
    <property type="entry name" value="SPASE_I_1"/>
    <property type="match status" value="1"/>
</dbReference>
<evidence type="ECO:0000256" key="2">
    <source>
        <dbReference type="ARBA" id="ARBA00009370"/>
    </source>
</evidence>
<dbReference type="PANTHER" id="PTHR43390:SF1">
    <property type="entry name" value="CHLOROPLAST PROCESSING PEPTIDASE"/>
    <property type="match status" value="1"/>
</dbReference>
<feature type="region of interest" description="Disordered" evidence="10">
    <location>
        <begin position="155"/>
        <end position="175"/>
    </location>
</feature>
<organism evidence="12">
    <name type="scientific">uncultured Gemmatimonadaceae bacterium</name>
    <dbReference type="NCBI Taxonomy" id="246130"/>
    <lineage>
        <taxon>Bacteria</taxon>
        <taxon>Pseudomonadati</taxon>
        <taxon>Gemmatimonadota</taxon>
        <taxon>Gemmatimonadia</taxon>
        <taxon>Gemmatimonadales</taxon>
        <taxon>Gemmatimonadaceae</taxon>
        <taxon>environmental samples</taxon>
    </lineage>
</organism>
<dbReference type="PROSITE" id="PS00760">
    <property type="entry name" value="SPASE_I_2"/>
    <property type="match status" value="1"/>
</dbReference>
<dbReference type="SUPFAM" id="SSF51306">
    <property type="entry name" value="LexA/Signal peptidase"/>
    <property type="match status" value="1"/>
</dbReference>
<evidence type="ECO:0000259" key="11">
    <source>
        <dbReference type="Pfam" id="PF10502"/>
    </source>
</evidence>
<evidence type="ECO:0000256" key="4">
    <source>
        <dbReference type="ARBA" id="ARBA00019232"/>
    </source>
</evidence>
<feature type="compositionally biased region" description="Polar residues" evidence="10">
    <location>
        <begin position="159"/>
        <end position="169"/>
    </location>
</feature>
<proteinExistence type="inferred from homology"/>
<evidence type="ECO:0000313" key="12">
    <source>
        <dbReference type="EMBL" id="CAA9306653.1"/>
    </source>
</evidence>
<dbReference type="AlphaFoldDB" id="A0A6J4KI58"/>
<dbReference type="GO" id="GO:0016020">
    <property type="term" value="C:membrane"/>
    <property type="evidence" value="ECO:0007669"/>
    <property type="project" value="UniProtKB-SubCell"/>
</dbReference>
<evidence type="ECO:0000256" key="7">
    <source>
        <dbReference type="PIRSR" id="PIRSR600223-1"/>
    </source>
</evidence>
<name>A0A6J4KI58_9BACT</name>